<keyword evidence="3" id="KW-1185">Reference proteome</keyword>
<dbReference type="SUPFAM" id="SSF53756">
    <property type="entry name" value="UDP-Glycosyltransferase/glycogen phosphorylase"/>
    <property type="match status" value="1"/>
</dbReference>
<dbReference type="CDD" id="cd03801">
    <property type="entry name" value="GT4_PimA-like"/>
    <property type="match status" value="1"/>
</dbReference>
<reference evidence="2 3" key="1">
    <citation type="submission" date="2020-10" db="EMBL/GenBank/DDBJ databases">
        <title>Thermofilum lucidum 3507LT sp. nov. a novel member of Thermofilaceae family isolated from Chile hot spring, and proposal of description order Thermofilales.</title>
        <authorList>
            <person name="Zayulina K.S."/>
            <person name="Elcheninov A.G."/>
            <person name="Toshchakov S.V."/>
            <person name="Kublanov I.V."/>
        </authorList>
    </citation>
    <scope>NUCLEOTIDE SEQUENCE [LARGE SCALE GENOMIC DNA]</scope>
    <source>
        <strain evidence="2 3">3507LT</strain>
    </source>
</reference>
<dbReference type="EMBL" id="CP062310">
    <property type="protein sequence ID" value="QOJ79270.1"/>
    <property type="molecule type" value="Genomic_DNA"/>
</dbReference>
<dbReference type="Gene3D" id="3.40.50.2000">
    <property type="entry name" value="Glycogen Phosphorylase B"/>
    <property type="match status" value="1"/>
</dbReference>
<feature type="domain" description="Glycosyl transferase family 1" evidence="1">
    <location>
        <begin position="200"/>
        <end position="326"/>
    </location>
</feature>
<dbReference type="AlphaFoldDB" id="A0A7L9FHJ3"/>
<evidence type="ECO:0000259" key="1">
    <source>
        <dbReference type="Pfam" id="PF00534"/>
    </source>
</evidence>
<dbReference type="GeneID" id="59148642"/>
<sequence>MKTCILHVSLNPIGGGERVVLEMVKALKDIGAEPLLILLEPPKNPLLHEFLEEIRSTRVLWLFDSRRPITLKHAVGSFNARFLRLLKKLDCNLLINATGLYSIVLGDITYVHWPFHLDLSSTFRNFGEKIYGSLMLEFADAVNALMEPKFIAYNSKLTFRRTMEVMKTLRPAIPVTYFKFNNATHTILYPPVNVERIVRHAKPDLKEDLVVTLSRIDSRKRLEMLLPIAKEVLQEKPHTSFIILGALNDPEYFQALKSLFERKSVNVRFAINTPEKEKLRILSRAKVLLHLMPFEHFGIAIVEGMAAGAIPIVHRECGVSEFIDDEYLYSSYREVPGKILRALNIYDTHLAKKFMEMAMRFDAKVFRTKFISLYNKLVSNR</sequence>
<dbReference type="InterPro" id="IPR038013">
    <property type="entry name" value="ALG11"/>
</dbReference>
<protein>
    <submittedName>
        <fullName evidence="2">Glycosyltransferase family 4 protein</fullName>
    </submittedName>
</protein>
<proteinExistence type="predicted"/>
<dbReference type="GO" id="GO:0006487">
    <property type="term" value="P:protein N-linked glycosylation"/>
    <property type="evidence" value="ECO:0007669"/>
    <property type="project" value="TreeGrafter"/>
</dbReference>
<dbReference type="InParanoid" id="A0A7L9FHJ3"/>
<name>A0A7L9FHJ3_9CREN</name>
<dbReference type="GO" id="GO:0004377">
    <property type="term" value="F:GDP-Man:Man(3)GlcNAc(2)-PP-Dol alpha-1,2-mannosyltransferase activity"/>
    <property type="evidence" value="ECO:0007669"/>
    <property type="project" value="InterPro"/>
</dbReference>
<dbReference type="KEGG" id="thel:IG193_02060"/>
<gene>
    <name evidence="2" type="ORF">IG193_02060</name>
</gene>
<dbReference type="InterPro" id="IPR001296">
    <property type="entry name" value="Glyco_trans_1"/>
</dbReference>
<evidence type="ECO:0000313" key="2">
    <source>
        <dbReference type="EMBL" id="QOJ79270.1"/>
    </source>
</evidence>
<dbReference type="Pfam" id="PF00534">
    <property type="entry name" value="Glycos_transf_1"/>
    <property type="match status" value="1"/>
</dbReference>
<keyword evidence="2" id="KW-0808">Transferase</keyword>
<dbReference type="RefSeq" id="WP_192819242.1">
    <property type="nucleotide sequence ID" value="NZ_CP062310.1"/>
</dbReference>
<dbReference type="PANTHER" id="PTHR45919:SF1">
    <property type="entry name" value="GDP-MAN:MAN(3)GLCNAC(2)-PP-DOL ALPHA-1,2-MANNOSYLTRANSFERASE"/>
    <property type="match status" value="1"/>
</dbReference>
<dbReference type="Proteomes" id="UP000594121">
    <property type="component" value="Chromosome"/>
</dbReference>
<dbReference type="GO" id="GO:0016020">
    <property type="term" value="C:membrane"/>
    <property type="evidence" value="ECO:0007669"/>
    <property type="project" value="TreeGrafter"/>
</dbReference>
<evidence type="ECO:0000313" key="3">
    <source>
        <dbReference type="Proteomes" id="UP000594121"/>
    </source>
</evidence>
<organism evidence="2 3">
    <name type="scientific">Infirmifilum lucidum</name>
    <dbReference type="NCBI Taxonomy" id="2776706"/>
    <lineage>
        <taxon>Archaea</taxon>
        <taxon>Thermoproteota</taxon>
        <taxon>Thermoprotei</taxon>
        <taxon>Thermofilales</taxon>
        <taxon>Thermofilaceae</taxon>
        <taxon>Infirmifilum</taxon>
    </lineage>
</organism>
<accession>A0A7L9FHJ3</accession>
<dbReference type="PANTHER" id="PTHR45919">
    <property type="entry name" value="GDP-MAN:MAN(3)GLCNAC(2)-PP-DOL ALPHA-1,2-MANNOSYLTRANSFERASE"/>
    <property type="match status" value="1"/>
</dbReference>
<dbReference type="FunCoup" id="A0A7L9FHJ3">
    <property type="interactions" value="70"/>
</dbReference>